<dbReference type="EMBL" id="LIXZ01000004">
    <property type="protein sequence ID" value="KPL60225.1"/>
    <property type="molecule type" value="Genomic_DNA"/>
</dbReference>
<dbReference type="GO" id="GO:0009847">
    <property type="term" value="P:spore germination"/>
    <property type="evidence" value="ECO:0007669"/>
    <property type="project" value="InterPro"/>
</dbReference>
<evidence type="ECO:0000256" key="7">
    <source>
        <dbReference type="ARBA" id="ARBA00023288"/>
    </source>
</evidence>
<evidence type="ECO:0008006" key="13">
    <source>
        <dbReference type="Google" id="ProtNLM"/>
    </source>
</evidence>
<dbReference type="InterPro" id="IPR046953">
    <property type="entry name" value="Spore_GerAC-like_C"/>
</dbReference>
<keyword evidence="6" id="KW-0564">Palmitate</keyword>
<dbReference type="Pfam" id="PF25198">
    <property type="entry name" value="Spore_GerAC_N"/>
    <property type="match status" value="1"/>
</dbReference>
<proteinExistence type="inferred from homology"/>
<evidence type="ECO:0000256" key="1">
    <source>
        <dbReference type="ARBA" id="ARBA00004635"/>
    </source>
</evidence>
<accession>A0A0P6WRL1</accession>
<dbReference type="Pfam" id="PF05504">
    <property type="entry name" value="Spore_GerAC"/>
    <property type="match status" value="1"/>
</dbReference>
<feature type="domain" description="Spore germination GerAC-like C-terminal" evidence="9">
    <location>
        <begin position="197"/>
        <end position="372"/>
    </location>
</feature>
<dbReference type="InterPro" id="IPR008844">
    <property type="entry name" value="Spore_GerAC-like"/>
</dbReference>
<keyword evidence="4 8" id="KW-0732">Signal</keyword>
<evidence type="ECO:0000256" key="5">
    <source>
        <dbReference type="ARBA" id="ARBA00023136"/>
    </source>
</evidence>
<dbReference type="InterPro" id="IPR038501">
    <property type="entry name" value="Spore_GerAC_C_sf"/>
</dbReference>
<organism evidence="11 12">
    <name type="scientific">Rossellomorea vietnamensis</name>
    <dbReference type="NCBI Taxonomy" id="218284"/>
    <lineage>
        <taxon>Bacteria</taxon>
        <taxon>Bacillati</taxon>
        <taxon>Bacillota</taxon>
        <taxon>Bacilli</taxon>
        <taxon>Bacillales</taxon>
        <taxon>Bacillaceae</taxon>
        <taxon>Rossellomorea</taxon>
    </lineage>
</organism>
<reference evidence="11 12" key="1">
    <citation type="submission" date="2015-08" db="EMBL/GenBank/DDBJ databases">
        <title>Draft Genome Sequence of Bacillus vietnamensis UCD-SED5.</title>
        <authorList>
            <person name="Lee R.D."/>
            <person name="Jospin G."/>
            <person name="Lang J.M."/>
            <person name="Coil D.A."/>
            <person name="Eisen J.A."/>
        </authorList>
    </citation>
    <scope>NUCLEOTIDE SEQUENCE [LARGE SCALE GENOMIC DNA]</scope>
    <source>
        <strain evidence="11 12">UCD-SED5</strain>
    </source>
</reference>
<dbReference type="PANTHER" id="PTHR35789:SF1">
    <property type="entry name" value="SPORE GERMINATION PROTEIN B3"/>
    <property type="match status" value="1"/>
</dbReference>
<dbReference type="InterPro" id="IPR057336">
    <property type="entry name" value="GerAC_N"/>
</dbReference>
<dbReference type="OrthoDB" id="2592518at2"/>
<evidence type="ECO:0000313" key="12">
    <source>
        <dbReference type="Proteomes" id="UP000050398"/>
    </source>
</evidence>
<dbReference type="Gene3D" id="3.30.300.210">
    <property type="entry name" value="Nutrient germinant receptor protein C, domain 3"/>
    <property type="match status" value="1"/>
</dbReference>
<dbReference type="NCBIfam" id="TIGR02887">
    <property type="entry name" value="spore_ger_x_C"/>
    <property type="match status" value="1"/>
</dbReference>
<sequence>MKRFFLVIPFLVLLLILSSCAESSTLEKIGMITTVGYDKGDEDAIKTTTLILETDPQSTDSTNVISSRALTSKGARIESNLKSPKKLESGQLRVALYGEELAKSGLINLADTLSRDPSISDLTFLAVVEGSAGDLLKHKYPQFSDAGQYVYKEIEQNIKGEVIPSPTLHETLHDYYSIGVDPILPLLKLEDEMINITGMALLKGGKMVGRISPSDSFYVKLVSDRFKTGNFEITFKNGEEEALMPSMSPSTDIAIALDTIQSKSKIELKDPNSLTFDLNIHINARLQEINRDIDLKSNENLELIEKKLNKKITKEVEDLIAYCQSKSSDVFGFGEEYRTKAAHSNLTDDEWHDMYKDIKVKVKTDFVIIRTGVVE</sequence>
<evidence type="ECO:0000256" key="6">
    <source>
        <dbReference type="ARBA" id="ARBA00023139"/>
    </source>
</evidence>
<evidence type="ECO:0000259" key="9">
    <source>
        <dbReference type="Pfam" id="PF05504"/>
    </source>
</evidence>
<comment type="similarity">
    <text evidence="2">Belongs to the GerABKC lipoprotein family.</text>
</comment>
<keyword evidence="3" id="KW-0309">Germination</keyword>
<gene>
    <name evidence="11" type="ORF">AM506_06240</name>
</gene>
<dbReference type="Proteomes" id="UP000050398">
    <property type="component" value="Unassembled WGS sequence"/>
</dbReference>
<evidence type="ECO:0000256" key="8">
    <source>
        <dbReference type="SAM" id="SignalP"/>
    </source>
</evidence>
<evidence type="ECO:0000256" key="2">
    <source>
        <dbReference type="ARBA" id="ARBA00007886"/>
    </source>
</evidence>
<dbReference type="PATRIC" id="fig|218284.4.peg.2735"/>
<keyword evidence="5" id="KW-0472">Membrane</keyword>
<name>A0A0P6WRL1_9BACI</name>
<evidence type="ECO:0000313" key="11">
    <source>
        <dbReference type="EMBL" id="KPL60225.1"/>
    </source>
</evidence>
<feature type="domain" description="Spore germination protein N-terminal" evidence="10">
    <location>
        <begin position="25"/>
        <end position="188"/>
    </location>
</feature>
<evidence type="ECO:0000256" key="4">
    <source>
        <dbReference type="ARBA" id="ARBA00022729"/>
    </source>
</evidence>
<dbReference type="GO" id="GO:0016020">
    <property type="term" value="C:membrane"/>
    <property type="evidence" value="ECO:0007669"/>
    <property type="project" value="UniProtKB-SubCell"/>
</dbReference>
<feature type="chain" id="PRO_5006132593" description="Spore germination protein" evidence="8">
    <location>
        <begin position="22"/>
        <end position="375"/>
    </location>
</feature>
<dbReference type="PANTHER" id="PTHR35789">
    <property type="entry name" value="SPORE GERMINATION PROTEIN B3"/>
    <property type="match status" value="1"/>
</dbReference>
<dbReference type="AlphaFoldDB" id="A0A0P6WRL1"/>
<protein>
    <recommendedName>
        <fullName evidence="13">Spore germination protein</fullName>
    </recommendedName>
</protein>
<evidence type="ECO:0000259" key="10">
    <source>
        <dbReference type="Pfam" id="PF25198"/>
    </source>
</evidence>
<dbReference type="PROSITE" id="PS51257">
    <property type="entry name" value="PROKAR_LIPOPROTEIN"/>
    <property type="match status" value="1"/>
</dbReference>
<comment type="caution">
    <text evidence="11">The sequence shown here is derived from an EMBL/GenBank/DDBJ whole genome shotgun (WGS) entry which is preliminary data.</text>
</comment>
<comment type="subcellular location">
    <subcellularLocation>
        <location evidence="1">Membrane</location>
        <topology evidence="1">Lipid-anchor</topology>
    </subcellularLocation>
</comment>
<dbReference type="RefSeq" id="WP_060671639.1">
    <property type="nucleotide sequence ID" value="NZ_LIXZ01000004.1"/>
</dbReference>
<feature type="signal peptide" evidence="8">
    <location>
        <begin position="1"/>
        <end position="21"/>
    </location>
</feature>
<keyword evidence="7" id="KW-0449">Lipoprotein</keyword>
<evidence type="ECO:0000256" key="3">
    <source>
        <dbReference type="ARBA" id="ARBA00022544"/>
    </source>
</evidence>